<dbReference type="InterPro" id="IPR045864">
    <property type="entry name" value="aa-tRNA-synth_II/BPL/LPL"/>
</dbReference>
<dbReference type="Pfam" id="PF00587">
    <property type="entry name" value="tRNA-synt_2b"/>
    <property type="match status" value="1"/>
</dbReference>
<feature type="binding site" evidence="13">
    <location>
        <position position="381"/>
    </location>
    <ligand>
        <name>Zn(2+)</name>
        <dbReference type="ChEBI" id="CHEBI:29105"/>
        <note>catalytic</note>
    </ligand>
</feature>
<dbReference type="CDD" id="cd00771">
    <property type="entry name" value="ThrRS_core"/>
    <property type="match status" value="1"/>
</dbReference>
<keyword evidence="11 13" id="KW-0030">Aminoacyl-tRNA synthetase</keyword>
<dbReference type="PROSITE" id="PS50862">
    <property type="entry name" value="AA_TRNA_LIGASE_II"/>
    <property type="match status" value="1"/>
</dbReference>
<evidence type="ECO:0000256" key="2">
    <source>
        <dbReference type="ARBA" id="ARBA00022490"/>
    </source>
</evidence>
<dbReference type="NCBIfam" id="TIGR00418">
    <property type="entry name" value="thrS"/>
    <property type="match status" value="1"/>
</dbReference>
<dbReference type="SUPFAM" id="SSF52954">
    <property type="entry name" value="Class II aaRS ABD-related"/>
    <property type="match status" value="1"/>
</dbReference>
<keyword evidence="6 13" id="KW-0547">Nucleotide-binding</keyword>
<proteinExistence type="inferred from homology"/>
<keyword evidence="3 13" id="KW-0820">tRNA-binding</keyword>
<feature type="binding site" evidence="13">
    <location>
        <position position="330"/>
    </location>
    <ligand>
        <name>Zn(2+)</name>
        <dbReference type="ChEBI" id="CHEBI:29105"/>
        <note>catalytic</note>
    </ligand>
</feature>
<accession>A0A532V5H1</accession>
<dbReference type="CDD" id="cd00860">
    <property type="entry name" value="ThrRS_anticodon"/>
    <property type="match status" value="1"/>
</dbReference>
<dbReference type="FunFam" id="3.30.54.20:FF:000002">
    <property type="entry name" value="Threonine--tRNA ligase"/>
    <property type="match status" value="1"/>
</dbReference>
<gene>
    <name evidence="13" type="primary">thrS</name>
    <name evidence="15" type="ORF">CEE37_01870</name>
</gene>
<dbReference type="Pfam" id="PF03129">
    <property type="entry name" value="HGTP_anticodon"/>
    <property type="match status" value="1"/>
</dbReference>
<keyword evidence="9 13" id="KW-0694">RNA-binding</keyword>
<dbReference type="GO" id="GO:0005524">
    <property type="term" value="F:ATP binding"/>
    <property type="evidence" value="ECO:0007669"/>
    <property type="project" value="UniProtKB-UniRule"/>
</dbReference>
<dbReference type="CDD" id="cd01667">
    <property type="entry name" value="TGS_ThrRS"/>
    <property type="match status" value="1"/>
</dbReference>
<feature type="domain" description="Aminoacyl-transfer RNA synthetases class-II family profile" evidence="14">
    <location>
        <begin position="262"/>
        <end position="530"/>
    </location>
</feature>
<dbReference type="InterPro" id="IPR002320">
    <property type="entry name" value="Thr-tRNA-ligase_IIa"/>
</dbReference>
<evidence type="ECO:0000313" key="15">
    <source>
        <dbReference type="EMBL" id="TKJ42454.1"/>
    </source>
</evidence>
<dbReference type="InterPro" id="IPR002314">
    <property type="entry name" value="aa-tRNA-synt_IIb"/>
</dbReference>
<dbReference type="Gene3D" id="3.30.930.10">
    <property type="entry name" value="Bira Bifunctional Protein, Domain 2"/>
    <property type="match status" value="1"/>
</dbReference>
<dbReference type="FunFam" id="3.40.50.800:FF:000001">
    <property type="entry name" value="Threonine--tRNA ligase"/>
    <property type="match status" value="1"/>
</dbReference>
<sequence length="638" mass="72894">MKTGVKDGSDIDVSEDTKLLDLLKKQNPDNRSRIFAARVDGIPVDLTQSVPAGASVEFISFDDPTGREVLLHSCAHLMAQAVKELHPEAQLGIGPALEDQFYYDILLPEFLNPEDLDQVQRRMQKIVKRNLPIERLEISREEAIKLFEKRGENLKVELLDEMEEAVSIYQQGDFIDLCRGPHVPNINWIKNFKLLSLAGAYWRGDESQAMLQRIYGTCYPTPEELQDHLDRYEEAKKRDHRRLGKALELFSFHPEAPGTPFWHPKGQVLYNEVVKYWTEVHQEAGYQLIQTPTLLHDSLWHLSGHYDHYRENMYFTSVEDRDYAIKPMNCPGGLLIYKTYQVSYKDLPLKMGELGLVHRYERSGELHGLIRVRAFSIDDAHIFCLPEQIENEVVDVIHLILGVYRAFGFDEFRVELSTKPEKSIGSAESWEKAEAALGNALAKAEIQYDLNPGDGAFYGPKIDFHIRDCLGRSWQCGTIQLDFSMPERFELEYVGSDGNKHQPVMIHRAVFGSLERFIGLLIEQYAGDFPLWLAPVQARILAITDDQNEYAQKIYDEMSAAALRVEIDVRNEKIGRKIREAEIQKIPIMLIVGKREVEDSTVSLRLKGKGDQGSQSVEEVVSFMREKIKNKQAVATGG</sequence>
<comment type="subcellular location">
    <subcellularLocation>
        <location evidence="13">Cytoplasm</location>
    </subcellularLocation>
</comment>
<dbReference type="HAMAP" id="MF_00184">
    <property type="entry name" value="Thr_tRNA_synth"/>
    <property type="match status" value="1"/>
</dbReference>
<evidence type="ECO:0000256" key="6">
    <source>
        <dbReference type="ARBA" id="ARBA00022741"/>
    </source>
</evidence>
<evidence type="ECO:0000256" key="8">
    <source>
        <dbReference type="ARBA" id="ARBA00022840"/>
    </source>
</evidence>
<dbReference type="Proteomes" id="UP000319619">
    <property type="component" value="Unassembled WGS sequence"/>
</dbReference>
<dbReference type="EC" id="6.1.1.3" evidence="13"/>
<evidence type="ECO:0000313" key="16">
    <source>
        <dbReference type="Proteomes" id="UP000319619"/>
    </source>
</evidence>
<dbReference type="FunFam" id="3.30.980.10:FF:000005">
    <property type="entry name" value="Threonyl-tRNA synthetase, mitochondrial"/>
    <property type="match status" value="1"/>
</dbReference>
<dbReference type="EMBL" id="NJBN01000001">
    <property type="protein sequence ID" value="TKJ42454.1"/>
    <property type="molecule type" value="Genomic_DNA"/>
</dbReference>
<dbReference type="AlphaFoldDB" id="A0A532V5H1"/>
<evidence type="ECO:0000259" key="14">
    <source>
        <dbReference type="PROSITE" id="PS50862"/>
    </source>
</evidence>
<keyword evidence="2 13" id="KW-0963">Cytoplasm</keyword>
<feature type="region of interest" description="Catalytic" evidence="13">
    <location>
        <begin position="239"/>
        <end position="530"/>
    </location>
</feature>
<dbReference type="InterPro" id="IPR033728">
    <property type="entry name" value="ThrRS_core"/>
</dbReference>
<evidence type="ECO:0000256" key="13">
    <source>
        <dbReference type="HAMAP-Rule" id="MF_00184"/>
    </source>
</evidence>
<comment type="subunit">
    <text evidence="13">Homodimer.</text>
</comment>
<dbReference type="GO" id="GO:0006435">
    <property type="term" value="P:threonyl-tRNA aminoacylation"/>
    <property type="evidence" value="ECO:0007669"/>
    <property type="project" value="UniProtKB-UniRule"/>
</dbReference>
<dbReference type="Gene3D" id="3.30.54.20">
    <property type="match status" value="1"/>
</dbReference>
<comment type="caution">
    <text evidence="15">The sequence shown here is derived from an EMBL/GenBank/DDBJ whole genome shotgun (WGS) entry which is preliminary data.</text>
</comment>
<comment type="similarity">
    <text evidence="1 13">Belongs to the class-II aminoacyl-tRNA synthetase family.</text>
</comment>
<name>A0A532V5H1_UNCL8</name>
<dbReference type="SMART" id="SM00863">
    <property type="entry name" value="tRNA_SAD"/>
    <property type="match status" value="1"/>
</dbReference>
<reference evidence="15 16" key="1">
    <citation type="submission" date="2017-06" db="EMBL/GenBank/DDBJ databases">
        <title>Novel microbial phyla capable of carbon fixation and sulfur reduction in deep-sea sediments.</title>
        <authorList>
            <person name="Huang J."/>
            <person name="Baker B."/>
            <person name="Wang Y."/>
        </authorList>
    </citation>
    <scope>NUCLEOTIDE SEQUENCE [LARGE SCALE GENOMIC DNA]</scope>
    <source>
        <strain evidence="15">B3_LCP</strain>
    </source>
</reference>
<dbReference type="InterPro" id="IPR018163">
    <property type="entry name" value="Thr/Ala-tRNA-synth_IIc_edit"/>
</dbReference>
<dbReference type="SUPFAM" id="SSF55681">
    <property type="entry name" value="Class II aaRS and biotin synthetases"/>
    <property type="match status" value="1"/>
</dbReference>
<dbReference type="InterPro" id="IPR006195">
    <property type="entry name" value="aa-tRNA-synth_II"/>
</dbReference>
<evidence type="ECO:0000256" key="11">
    <source>
        <dbReference type="ARBA" id="ARBA00023146"/>
    </source>
</evidence>
<keyword evidence="10 13" id="KW-0648">Protein biosynthesis</keyword>
<evidence type="ECO:0000256" key="5">
    <source>
        <dbReference type="ARBA" id="ARBA00022723"/>
    </source>
</evidence>
<dbReference type="FunFam" id="3.30.930.10:FF:000002">
    <property type="entry name" value="Threonine--tRNA ligase"/>
    <property type="match status" value="1"/>
</dbReference>
<dbReference type="InterPro" id="IPR047246">
    <property type="entry name" value="ThrRS_anticodon"/>
</dbReference>
<comment type="catalytic activity">
    <reaction evidence="12 13">
        <text>tRNA(Thr) + L-threonine + ATP = L-threonyl-tRNA(Thr) + AMP + diphosphate + H(+)</text>
        <dbReference type="Rhea" id="RHEA:24624"/>
        <dbReference type="Rhea" id="RHEA-COMP:9670"/>
        <dbReference type="Rhea" id="RHEA-COMP:9704"/>
        <dbReference type="ChEBI" id="CHEBI:15378"/>
        <dbReference type="ChEBI" id="CHEBI:30616"/>
        <dbReference type="ChEBI" id="CHEBI:33019"/>
        <dbReference type="ChEBI" id="CHEBI:57926"/>
        <dbReference type="ChEBI" id="CHEBI:78442"/>
        <dbReference type="ChEBI" id="CHEBI:78534"/>
        <dbReference type="ChEBI" id="CHEBI:456215"/>
        <dbReference type="EC" id="6.1.1.3"/>
    </reaction>
</comment>
<dbReference type="InterPro" id="IPR004154">
    <property type="entry name" value="Anticodon-bd"/>
</dbReference>
<dbReference type="Pfam" id="PF07973">
    <property type="entry name" value="tRNA_SAD"/>
    <property type="match status" value="1"/>
</dbReference>
<evidence type="ECO:0000256" key="7">
    <source>
        <dbReference type="ARBA" id="ARBA00022833"/>
    </source>
</evidence>
<dbReference type="GO" id="GO:0005737">
    <property type="term" value="C:cytoplasm"/>
    <property type="evidence" value="ECO:0007669"/>
    <property type="project" value="UniProtKB-SubCell"/>
</dbReference>
<protein>
    <recommendedName>
        <fullName evidence="13">Threonine--tRNA ligase</fullName>
        <ecNumber evidence="13">6.1.1.3</ecNumber>
    </recommendedName>
    <alternativeName>
        <fullName evidence="13">Threonyl-tRNA synthetase</fullName>
        <shortName evidence="13">ThrRS</shortName>
    </alternativeName>
</protein>
<evidence type="ECO:0000256" key="3">
    <source>
        <dbReference type="ARBA" id="ARBA00022555"/>
    </source>
</evidence>
<dbReference type="Gene3D" id="3.30.980.10">
    <property type="entry name" value="Threonyl-trna Synthetase, Chain A, domain 2"/>
    <property type="match status" value="1"/>
</dbReference>
<evidence type="ECO:0000256" key="4">
    <source>
        <dbReference type="ARBA" id="ARBA00022598"/>
    </source>
</evidence>
<keyword evidence="5 13" id="KW-0479">Metal-binding</keyword>
<evidence type="ECO:0000256" key="10">
    <source>
        <dbReference type="ARBA" id="ARBA00022917"/>
    </source>
</evidence>
<dbReference type="PRINTS" id="PR01047">
    <property type="entry name" value="TRNASYNTHTHR"/>
</dbReference>
<evidence type="ECO:0000256" key="12">
    <source>
        <dbReference type="ARBA" id="ARBA00049515"/>
    </source>
</evidence>
<keyword evidence="7 13" id="KW-0862">Zinc</keyword>
<dbReference type="InterPro" id="IPR036621">
    <property type="entry name" value="Anticodon-bd_dom_sf"/>
</dbReference>
<keyword evidence="8 13" id="KW-0067">ATP-binding</keyword>
<keyword evidence="4 13" id="KW-0436">Ligase</keyword>
<evidence type="ECO:0000256" key="9">
    <source>
        <dbReference type="ARBA" id="ARBA00022884"/>
    </source>
</evidence>
<dbReference type="GO" id="GO:0046872">
    <property type="term" value="F:metal ion binding"/>
    <property type="evidence" value="ECO:0007669"/>
    <property type="project" value="UniProtKB-KW"/>
</dbReference>
<dbReference type="GO" id="GO:0004829">
    <property type="term" value="F:threonine-tRNA ligase activity"/>
    <property type="evidence" value="ECO:0007669"/>
    <property type="project" value="UniProtKB-UniRule"/>
</dbReference>
<evidence type="ECO:0000256" key="1">
    <source>
        <dbReference type="ARBA" id="ARBA00008226"/>
    </source>
</evidence>
<dbReference type="Gene3D" id="3.40.50.800">
    <property type="entry name" value="Anticodon-binding domain"/>
    <property type="match status" value="1"/>
</dbReference>
<feature type="binding site" evidence="13">
    <location>
        <position position="507"/>
    </location>
    <ligand>
        <name>Zn(2+)</name>
        <dbReference type="ChEBI" id="CHEBI:29105"/>
        <note>catalytic</note>
    </ligand>
</feature>
<dbReference type="PANTHER" id="PTHR11451">
    <property type="entry name" value="THREONINE-TRNA LIGASE"/>
    <property type="match status" value="1"/>
</dbReference>
<dbReference type="InterPro" id="IPR012947">
    <property type="entry name" value="tRNA_SAD"/>
</dbReference>
<comment type="cofactor">
    <cofactor evidence="13">
        <name>Zn(2+)</name>
        <dbReference type="ChEBI" id="CHEBI:29105"/>
    </cofactor>
    <text evidence="13">Binds 1 zinc ion per subunit.</text>
</comment>
<organism evidence="15 16">
    <name type="scientific">candidate division LCP-89 bacterium B3_LCP</name>
    <dbReference type="NCBI Taxonomy" id="2012998"/>
    <lineage>
        <taxon>Bacteria</taxon>
        <taxon>Pseudomonadati</taxon>
        <taxon>Bacteria division LCP-89</taxon>
    </lineage>
</organism>
<dbReference type="PANTHER" id="PTHR11451:SF44">
    <property type="entry name" value="THREONINE--TRNA LIGASE, CHLOROPLASTIC_MITOCHONDRIAL 2"/>
    <property type="match status" value="1"/>
</dbReference>
<dbReference type="SUPFAM" id="SSF55186">
    <property type="entry name" value="ThrRS/AlaRS common domain"/>
    <property type="match status" value="1"/>
</dbReference>
<dbReference type="GO" id="GO:0000049">
    <property type="term" value="F:tRNA binding"/>
    <property type="evidence" value="ECO:0007669"/>
    <property type="project" value="UniProtKB-KW"/>
</dbReference>